<evidence type="ECO:0000313" key="6">
    <source>
        <dbReference type="EMBL" id="KAK4501895.1"/>
    </source>
</evidence>
<dbReference type="PANTHER" id="PTHR43162">
    <property type="match status" value="1"/>
</dbReference>
<keyword evidence="3" id="KW-0017">Alkaloid metabolism</keyword>
<gene>
    <name evidence="6" type="ORF">PRZ48_007704</name>
</gene>
<dbReference type="Pfam" id="PF05368">
    <property type="entry name" value="NmrA"/>
    <property type="match status" value="1"/>
</dbReference>
<keyword evidence="7" id="KW-1185">Reference proteome</keyword>
<organism evidence="6 7">
    <name type="scientific">Zasmidium cellare</name>
    <name type="common">Wine cellar mold</name>
    <name type="synonym">Racodium cellare</name>
    <dbReference type="NCBI Taxonomy" id="395010"/>
    <lineage>
        <taxon>Eukaryota</taxon>
        <taxon>Fungi</taxon>
        <taxon>Dikarya</taxon>
        <taxon>Ascomycota</taxon>
        <taxon>Pezizomycotina</taxon>
        <taxon>Dothideomycetes</taxon>
        <taxon>Dothideomycetidae</taxon>
        <taxon>Mycosphaerellales</taxon>
        <taxon>Mycosphaerellaceae</taxon>
        <taxon>Zasmidium</taxon>
    </lineage>
</organism>
<protein>
    <recommendedName>
        <fullName evidence="5">NmrA-like domain-containing protein</fullName>
    </recommendedName>
</protein>
<evidence type="ECO:0000313" key="7">
    <source>
        <dbReference type="Proteomes" id="UP001305779"/>
    </source>
</evidence>
<evidence type="ECO:0000256" key="1">
    <source>
        <dbReference type="ARBA" id="ARBA00005107"/>
    </source>
</evidence>
<proteinExistence type="inferred from homology"/>
<dbReference type="Gene3D" id="3.40.50.720">
    <property type="entry name" value="NAD(P)-binding Rossmann-like Domain"/>
    <property type="match status" value="1"/>
</dbReference>
<dbReference type="InterPro" id="IPR051604">
    <property type="entry name" value="Ergot_Alk_Oxidoreductase"/>
</dbReference>
<dbReference type="InterPro" id="IPR036291">
    <property type="entry name" value="NAD(P)-bd_dom_sf"/>
</dbReference>
<dbReference type="Proteomes" id="UP001305779">
    <property type="component" value="Unassembled WGS sequence"/>
</dbReference>
<dbReference type="PANTHER" id="PTHR43162:SF1">
    <property type="entry name" value="PRESTALK A DIFFERENTIATION PROTEIN A"/>
    <property type="match status" value="1"/>
</dbReference>
<comment type="pathway">
    <text evidence="1">Alkaloid biosynthesis; ergot alkaloid biosynthesis.</text>
</comment>
<keyword evidence="4" id="KW-0560">Oxidoreductase</keyword>
<evidence type="ECO:0000259" key="5">
    <source>
        <dbReference type="Pfam" id="PF05368"/>
    </source>
</evidence>
<evidence type="ECO:0000256" key="4">
    <source>
        <dbReference type="ARBA" id="ARBA00023002"/>
    </source>
</evidence>
<dbReference type="SUPFAM" id="SSF51735">
    <property type="entry name" value="NAD(P)-binding Rossmann-fold domains"/>
    <property type="match status" value="1"/>
</dbReference>
<dbReference type="Gene3D" id="3.90.25.10">
    <property type="entry name" value="UDP-galactose 4-epimerase, domain 1"/>
    <property type="match status" value="1"/>
</dbReference>
<dbReference type="InterPro" id="IPR019901">
    <property type="entry name" value="Ergot_alkaloid_biosynthesis"/>
</dbReference>
<evidence type="ECO:0000256" key="2">
    <source>
        <dbReference type="ARBA" id="ARBA00005372"/>
    </source>
</evidence>
<dbReference type="EMBL" id="JAXOVC010000005">
    <property type="protein sequence ID" value="KAK4501895.1"/>
    <property type="molecule type" value="Genomic_DNA"/>
</dbReference>
<comment type="caution">
    <text evidence="6">The sequence shown here is derived from an EMBL/GenBank/DDBJ whole genome shotgun (WGS) entry which is preliminary data.</text>
</comment>
<name>A0ABR0EKV9_ZASCE</name>
<comment type="similarity">
    <text evidence="2">Belongs to the fgaFS/easG family.</text>
</comment>
<dbReference type="InterPro" id="IPR008030">
    <property type="entry name" value="NmrA-like"/>
</dbReference>
<accession>A0ABR0EKV9</accession>
<reference evidence="6 7" key="1">
    <citation type="journal article" date="2023" name="G3 (Bethesda)">
        <title>A chromosome-level genome assembly of Zasmidium syzygii isolated from banana leaves.</title>
        <authorList>
            <person name="van Westerhoven A.C."/>
            <person name="Mehrabi R."/>
            <person name="Talebi R."/>
            <person name="Steentjes M.B.F."/>
            <person name="Corcolon B."/>
            <person name="Chong P.A."/>
            <person name="Kema G.H.J."/>
            <person name="Seidl M.F."/>
        </authorList>
    </citation>
    <scope>NUCLEOTIDE SEQUENCE [LARGE SCALE GENOMIC DNA]</scope>
    <source>
        <strain evidence="6 7">P124</strain>
    </source>
</reference>
<sequence>MTILITGSSGKTAAYLAQMLVADGRPILVASRSPKKGSPNPSVRFDWLDESTWELPFSHEQSKRSPITAVYLVSPDIDNARAKVIPFVKFAQKKGVNRFTLLSAWENPEGGPLLGGVHAELKALGQQGVEWAVLRPHFFMENFLESHHLKSIKSEGKIYTAAGDGKKPFISARDIAAVGRQTLIDEKPYNADTIITGGESLGYDEVAAIFSEVLGRKVEHAKLSRDNFKKLMLDSGMDAPMAEYMTELDVRVSKGEGKDPTGNVKAITGQAPRTFKEFVVDNKAVWA</sequence>
<evidence type="ECO:0000256" key="3">
    <source>
        <dbReference type="ARBA" id="ARBA00022589"/>
    </source>
</evidence>
<dbReference type="NCBIfam" id="TIGR03649">
    <property type="entry name" value="ergot_EASG"/>
    <property type="match status" value="1"/>
</dbReference>
<feature type="domain" description="NmrA-like" evidence="5">
    <location>
        <begin position="131"/>
        <end position="252"/>
    </location>
</feature>